<keyword evidence="1" id="KW-0812">Transmembrane</keyword>
<protein>
    <submittedName>
        <fullName evidence="2">Uncharacterized protein</fullName>
    </submittedName>
</protein>
<evidence type="ECO:0000256" key="1">
    <source>
        <dbReference type="SAM" id="Phobius"/>
    </source>
</evidence>
<evidence type="ECO:0000313" key="2">
    <source>
        <dbReference type="EMBL" id="EGC69525.1"/>
    </source>
</evidence>
<dbReference type="Proteomes" id="UP000004835">
    <property type="component" value="Unassembled WGS sequence"/>
</dbReference>
<sequence length="87" mass="10582">MDIYPRACVKNEQEEKRMSDERWFQIRRKQNIELGICLLVVLPMVYGLWFQLAFLIHYMSFLFLVAVFTAIYEGIRCIWAFIRKKRS</sequence>
<proteinExistence type="predicted"/>
<reference evidence="2 3" key="1">
    <citation type="submission" date="2011-01" db="EMBL/GenBank/DDBJ databases">
        <authorList>
            <person name="Muzny D."/>
            <person name="Qin X."/>
            <person name="Deng J."/>
            <person name="Jiang H."/>
            <person name="Liu Y."/>
            <person name="Qu J."/>
            <person name="Song X.-Z."/>
            <person name="Zhang L."/>
            <person name="Thornton R."/>
            <person name="Coyle M."/>
            <person name="Francisco L."/>
            <person name="Jackson L."/>
            <person name="Javaid M."/>
            <person name="Korchina V."/>
            <person name="Kovar C."/>
            <person name="Mata R."/>
            <person name="Mathew T."/>
            <person name="Ngo R."/>
            <person name="Nguyen L."/>
            <person name="Nguyen N."/>
            <person name="Okwuonu G."/>
            <person name="Ongeri F."/>
            <person name="Pham C."/>
            <person name="Simmons D."/>
            <person name="Wilczek-Boney K."/>
            <person name="Hale W."/>
            <person name="Jakkamsetti A."/>
            <person name="Pham P."/>
            <person name="Ruth R."/>
            <person name="San Lucas F."/>
            <person name="Warren J."/>
            <person name="Zhang J."/>
            <person name="Zhao Z."/>
            <person name="Zhou C."/>
            <person name="Zhu D."/>
            <person name="Lee S."/>
            <person name="Bess C."/>
            <person name="Blankenburg K."/>
            <person name="Forbes L."/>
            <person name="Fu Q."/>
            <person name="Gubbala S."/>
            <person name="Hirani K."/>
            <person name="Jayaseelan J.C."/>
            <person name="Lara F."/>
            <person name="Munidasa M."/>
            <person name="Palculict T."/>
            <person name="Patil S."/>
            <person name="Pu L.-L."/>
            <person name="Saada N."/>
            <person name="Tang L."/>
            <person name="Weissenberger G."/>
            <person name="Zhu Y."/>
            <person name="Hemphill L."/>
            <person name="Shang Y."/>
            <person name="Youmans B."/>
            <person name="Ayvaz T."/>
            <person name="Ross M."/>
            <person name="Santibanez J."/>
            <person name="Aqrawi P."/>
            <person name="Gross S."/>
            <person name="Joshi V."/>
            <person name="Fowler G."/>
            <person name="Nazareth L."/>
            <person name="Reid J."/>
            <person name="Worley K."/>
            <person name="Petrosino J."/>
            <person name="Highlander S."/>
            <person name="Gibbs R."/>
        </authorList>
    </citation>
    <scope>NUCLEOTIDE SEQUENCE [LARGE SCALE GENOMIC DNA]</scope>
    <source>
        <strain evidence="2 3">ATCC 12755</strain>
    </source>
</reference>
<name>F0EK67_ENTCA</name>
<feature type="transmembrane region" description="Helical" evidence="1">
    <location>
        <begin position="58"/>
        <end position="82"/>
    </location>
</feature>
<keyword evidence="1" id="KW-0472">Membrane</keyword>
<feature type="transmembrane region" description="Helical" evidence="1">
    <location>
        <begin position="32"/>
        <end position="52"/>
    </location>
</feature>
<gene>
    <name evidence="2" type="ORF">HMPREF9087_1809</name>
</gene>
<keyword evidence="1" id="KW-1133">Transmembrane helix</keyword>
<dbReference type="HOGENOM" id="CLU_190570_0_0_9"/>
<comment type="caution">
    <text evidence="2">The sequence shown here is derived from an EMBL/GenBank/DDBJ whole genome shotgun (WGS) entry which is preliminary data.</text>
</comment>
<dbReference type="AlphaFoldDB" id="F0EK67"/>
<accession>F0EK67</accession>
<organism evidence="2 3">
    <name type="scientific">Enterococcus casseliflavus ATCC 12755</name>
    <dbReference type="NCBI Taxonomy" id="888066"/>
    <lineage>
        <taxon>Bacteria</taxon>
        <taxon>Bacillati</taxon>
        <taxon>Bacillota</taxon>
        <taxon>Bacilli</taxon>
        <taxon>Lactobacillales</taxon>
        <taxon>Enterococcaceae</taxon>
        <taxon>Enterococcus</taxon>
    </lineage>
</organism>
<evidence type="ECO:0000313" key="3">
    <source>
        <dbReference type="Proteomes" id="UP000004835"/>
    </source>
</evidence>
<dbReference type="EMBL" id="AEWT01000013">
    <property type="protein sequence ID" value="EGC69525.1"/>
    <property type="molecule type" value="Genomic_DNA"/>
</dbReference>